<dbReference type="PANTHER" id="PTHR32309">
    <property type="entry name" value="TYROSINE-PROTEIN KINASE"/>
    <property type="match status" value="1"/>
</dbReference>
<evidence type="ECO:0000313" key="12">
    <source>
        <dbReference type="Proteomes" id="UP001211105"/>
    </source>
</evidence>
<accession>A0AAW5ZZW1</accession>
<organism evidence="11 12">
    <name type="scientific">Bifidobacterium catenulatum</name>
    <dbReference type="NCBI Taxonomy" id="1686"/>
    <lineage>
        <taxon>Bacteria</taxon>
        <taxon>Bacillati</taxon>
        <taxon>Actinomycetota</taxon>
        <taxon>Actinomycetes</taxon>
        <taxon>Bifidobacteriales</taxon>
        <taxon>Bifidobacteriaceae</taxon>
        <taxon>Bifidobacterium</taxon>
    </lineage>
</organism>
<keyword evidence="5" id="KW-0547">Nucleotide-binding</keyword>
<keyword evidence="6" id="KW-0067">ATP-binding</keyword>
<feature type="region of interest" description="Disordered" evidence="9">
    <location>
        <begin position="450"/>
        <end position="473"/>
    </location>
</feature>
<proteinExistence type="inferred from homology"/>
<evidence type="ECO:0000256" key="1">
    <source>
        <dbReference type="ARBA" id="ARBA00004651"/>
    </source>
</evidence>
<evidence type="ECO:0000256" key="2">
    <source>
        <dbReference type="ARBA" id="ARBA00006683"/>
    </source>
</evidence>
<dbReference type="InterPro" id="IPR033756">
    <property type="entry name" value="YlxH/NBP35"/>
</dbReference>
<comment type="caution">
    <text evidence="11">The sequence shown here is derived from an EMBL/GenBank/DDBJ whole genome shotgun (WGS) entry which is preliminary data.</text>
</comment>
<sequence>MTISDVLRAIKKHWIVEIVLFCAVVGVVAGTTFAATPIYTASTEILTQYDSASSSESSTTTNQQQYANGSSLASLYPDLVQSDEILQSVIDNLGLHTTPTALRSNVSAATNDSSPIVYIYATDSNPAQTVRIVKELVKQLKKQVSAMAGPDINVSFATIQAPVEPRVASSPNVQANLAIGIVAGLIIAMLGAVLREMFDKGVNDVSDVQTVVRDPVLASVPKAHTVSNGVPAVITKPRGRAAEEVRRLTTNISFVTPKDLKQQNVIIVTSTNPREGKTTVSVNMAAAFAEKGKSVLLIDADVRHPSVAKALGMNSGVGLVSLLAGEVSAKEAIQPYWKSYLQVLPAEEQKTPSGIILGSDAMRQLVDQAAERYDYVIVDTAPMTVANDAAVFAEKGGVLLLVVGQGVAQKKALREVVKEFRMSKTAIRGVVLNMVSVNNAGRSSYYYHEDHEDAGSSSKRKSKSGISRSKSKH</sequence>
<dbReference type="RefSeq" id="WP_195223622.1">
    <property type="nucleotide sequence ID" value="NZ_JADMXZ010000002.1"/>
</dbReference>
<keyword evidence="4" id="KW-0812">Transmembrane</keyword>
<dbReference type="CDD" id="cd05387">
    <property type="entry name" value="BY-kinase"/>
    <property type="match status" value="1"/>
</dbReference>
<evidence type="ECO:0000259" key="10">
    <source>
        <dbReference type="Pfam" id="PF02706"/>
    </source>
</evidence>
<feature type="compositionally biased region" description="Basic residues" evidence="9">
    <location>
        <begin position="458"/>
        <end position="473"/>
    </location>
</feature>
<evidence type="ECO:0000256" key="3">
    <source>
        <dbReference type="ARBA" id="ARBA00022475"/>
    </source>
</evidence>
<keyword evidence="8" id="KW-0472">Membrane</keyword>
<dbReference type="Proteomes" id="UP001211105">
    <property type="component" value="Unassembled WGS sequence"/>
</dbReference>
<reference evidence="11" key="1">
    <citation type="submission" date="2023-01" db="EMBL/GenBank/DDBJ databases">
        <title>Human gut microbiome strain richness.</title>
        <authorList>
            <person name="Chen-Liaw A."/>
        </authorList>
    </citation>
    <scope>NUCLEOTIDE SEQUENCE</scope>
    <source>
        <strain evidence="11">BSD2780120875st1_E5_BSD2780120875b_170604</strain>
    </source>
</reference>
<keyword evidence="7" id="KW-1133">Transmembrane helix</keyword>
<dbReference type="EC" id="2.7.10.2" evidence="11"/>
<dbReference type="GO" id="GO:0004715">
    <property type="term" value="F:non-membrane spanning protein tyrosine kinase activity"/>
    <property type="evidence" value="ECO:0007669"/>
    <property type="project" value="UniProtKB-EC"/>
</dbReference>
<feature type="domain" description="Polysaccharide chain length determinant N-terminal" evidence="10">
    <location>
        <begin position="4"/>
        <end position="93"/>
    </location>
</feature>
<dbReference type="InterPro" id="IPR027417">
    <property type="entry name" value="P-loop_NTPase"/>
</dbReference>
<comment type="similarity">
    <text evidence="2">Belongs to the CpsC/CapA family.</text>
</comment>
<dbReference type="SUPFAM" id="SSF52540">
    <property type="entry name" value="P-loop containing nucleoside triphosphate hydrolases"/>
    <property type="match status" value="1"/>
</dbReference>
<dbReference type="InterPro" id="IPR050445">
    <property type="entry name" value="Bact_polysacc_biosynth/exp"/>
</dbReference>
<evidence type="ECO:0000313" key="11">
    <source>
        <dbReference type="EMBL" id="MDB1161937.1"/>
    </source>
</evidence>
<dbReference type="Pfam" id="PF10609">
    <property type="entry name" value="ParA"/>
    <property type="match status" value="1"/>
</dbReference>
<evidence type="ECO:0000256" key="4">
    <source>
        <dbReference type="ARBA" id="ARBA00022692"/>
    </source>
</evidence>
<dbReference type="NCBIfam" id="TIGR01007">
    <property type="entry name" value="eps_fam"/>
    <property type="match status" value="1"/>
</dbReference>
<dbReference type="Pfam" id="PF02706">
    <property type="entry name" value="Wzz"/>
    <property type="match status" value="1"/>
</dbReference>
<dbReference type="InterPro" id="IPR003856">
    <property type="entry name" value="LPS_length_determ_N"/>
</dbReference>
<gene>
    <name evidence="11" type="ORF">PL707_06585</name>
</gene>
<evidence type="ECO:0000256" key="8">
    <source>
        <dbReference type="ARBA" id="ARBA00023136"/>
    </source>
</evidence>
<evidence type="ECO:0000256" key="5">
    <source>
        <dbReference type="ARBA" id="ARBA00022741"/>
    </source>
</evidence>
<dbReference type="Gene3D" id="3.40.50.300">
    <property type="entry name" value="P-loop containing nucleotide triphosphate hydrolases"/>
    <property type="match status" value="1"/>
</dbReference>
<dbReference type="GO" id="GO:0005524">
    <property type="term" value="F:ATP binding"/>
    <property type="evidence" value="ECO:0007669"/>
    <property type="project" value="UniProtKB-KW"/>
</dbReference>
<comment type="subcellular location">
    <subcellularLocation>
        <location evidence="1">Cell membrane</location>
        <topology evidence="1">Multi-pass membrane protein</topology>
    </subcellularLocation>
</comment>
<keyword evidence="3" id="KW-1003">Cell membrane</keyword>
<dbReference type="InterPro" id="IPR005702">
    <property type="entry name" value="Wzc-like_C"/>
</dbReference>
<evidence type="ECO:0000256" key="7">
    <source>
        <dbReference type="ARBA" id="ARBA00022989"/>
    </source>
</evidence>
<dbReference type="EMBL" id="JAQKGX010000003">
    <property type="protein sequence ID" value="MDB1161937.1"/>
    <property type="molecule type" value="Genomic_DNA"/>
</dbReference>
<dbReference type="GO" id="GO:0005886">
    <property type="term" value="C:plasma membrane"/>
    <property type="evidence" value="ECO:0007669"/>
    <property type="project" value="UniProtKB-SubCell"/>
</dbReference>
<dbReference type="PANTHER" id="PTHR32309:SF13">
    <property type="entry name" value="FERRIC ENTEROBACTIN TRANSPORT PROTEIN FEPE"/>
    <property type="match status" value="1"/>
</dbReference>
<dbReference type="AlphaFoldDB" id="A0AAW5ZZW1"/>
<evidence type="ECO:0000256" key="9">
    <source>
        <dbReference type="SAM" id="MobiDB-lite"/>
    </source>
</evidence>
<protein>
    <submittedName>
        <fullName evidence="11">Polysaccharide biosynthesis tyrosine autokinase</fullName>
        <ecNumber evidence="11">2.7.10.2</ecNumber>
    </submittedName>
</protein>
<name>A0AAW5ZZW1_9BIFI</name>
<evidence type="ECO:0000256" key="6">
    <source>
        <dbReference type="ARBA" id="ARBA00022840"/>
    </source>
</evidence>
<keyword evidence="11" id="KW-0808">Transferase</keyword>